<evidence type="ECO:0000259" key="3">
    <source>
        <dbReference type="Pfam" id="PF00501"/>
    </source>
</evidence>
<sequence length="580" mass="62422">MHATNATFADPALSLVAGPPLAEEPGQGVQTIGGYLREVAAKYGQREALVMRKGAFRLSWSYDELLARSLDVARALMASGVGKGERVALLMTNRPEFLSSLFGIALAGGVPVALSTFSTRQELEYLVQASEASILLFEQHVLKKDFWQMLGDLEPEIGSAPPGRLVSPRFPYLRHLVSLGGIPGEAEPLEAKAGGAVETWASFIARGEGIAKEAVLARADAVHPADPGGIFFSSGTTSLPKGIVHSQRAFAIQWWRWPRLFAMHEPVRAWTGNGFFWSGNVSMVVGAALSTGGAVILQRVFDADDALFLAEHENVTFLNGRPHQWARLAASPHWAGADLSSLKYVTRGELIWQHPTVNTDWDVPMSFGCTETMTICTSFVADDDSERVEGTFGSPLPGNILKIVEPISGRIVPVGQVGEMCIKGPTLMSGYLGKAPEECLDAEGFFCTGDGGRVDEAGRFYWEGRLTDMIKTGGANVSPVEVDDVIARIPGVKRTQTVGVPDDLLGEMVVACIVPVDGADVPEADVIARCKAELASFKVPRHVLFFTDADYAITGSEKVKSSEVRELAVRRLQDDTAPAV</sequence>
<name>A0ABT0BQJ0_9SPHN</name>
<keyword evidence="2" id="KW-0436">Ligase</keyword>
<dbReference type="Pfam" id="PF00501">
    <property type="entry name" value="AMP-binding"/>
    <property type="match status" value="1"/>
</dbReference>
<dbReference type="Pfam" id="PF13193">
    <property type="entry name" value="AMP-binding_C"/>
    <property type="match status" value="1"/>
</dbReference>
<feature type="domain" description="AMP-dependent synthetase/ligase" evidence="3">
    <location>
        <begin position="37"/>
        <end position="432"/>
    </location>
</feature>
<reference evidence="5 6" key="1">
    <citation type="submission" date="2022-04" db="EMBL/GenBank/DDBJ databases">
        <title>Identification of a novel bacterium isolated from mangrove sediments.</title>
        <authorList>
            <person name="Pan X."/>
        </authorList>
    </citation>
    <scope>NUCLEOTIDE SEQUENCE [LARGE SCALE GENOMIC DNA]</scope>
    <source>
        <strain evidence="5 6">B2638</strain>
    </source>
</reference>
<evidence type="ECO:0000259" key="4">
    <source>
        <dbReference type="Pfam" id="PF13193"/>
    </source>
</evidence>
<dbReference type="InterPro" id="IPR045851">
    <property type="entry name" value="AMP-bd_C_sf"/>
</dbReference>
<dbReference type="RefSeq" id="WP_243920872.1">
    <property type="nucleotide sequence ID" value="NZ_JALHLG010000013.1"/>
</dbReference>
<evidence type="ECO:0000313" key="6">
    <source>
        <dbReference type="Proteomes" id="UP001202281"/>
    </source>
</evidence>
<gene>
    <name evidence="5" type="ORF">MTR66_10950</name>
</gene>
<comment type="similarity">
    <text evidence="1">Belongs to the ATP-dependent AMP-binding enzyme family.</text>
</comment>
<protein>
    <submittedName>
        <fullName evidence="5">AMP-binding protein</fullName>
    </submittedName>
</protein>
<dbReference type="InterPro" id="IPR020845">
    <property type="entry name" value="AMP-binding_CS"/>
</dbReference>
<evidence type="ECO:0000256" key="2">
    <source>
        <dbReference type="ARBA" id="ARBA00022598"/>
    </source>
</evidence>
<dbReference type="PANTHER" id="PTHR43201">
    <property type="entry name" value="ACYL-COA SYNTHETASE"/>
    <property type="match status" value="1"/>
</dbReference>
<evidence type="ECO:0000313" key="5">
    <source>
        <dbReference type="EMBL" id="MCJ2187327.1"/>
    </source>
</evidence>
<dbReference type="Proteomes" id="UP001202281">
    <property type="component" value="Unassembled WGS sequence"/>
</dbReference>
<proteinExistence type="inferred from homology"/>
<dbReference type="InterPro" id="IPR000873">
    <property type="entry name" value="AMP-dep_synth/lig_dom"/>
</dbReference>
<dbReference type="PANTHER" id="PTHR43201:SF5">
    <property type="entry name" value="MEDIUM-CHAIN ACYL-COA LIGASE ACSF2, MITOCHONDRIAL"/>
    <property type="match status" value="1"/>
</dbReference>
<organism evidence="5 6">
    <name type="scientific">Novosphingobium beihaiensis</name>
    <dbReference type="NCBI Taxonomy" id="2930389"/>
    <lineage>
        <taxon>Bacteria</taxon>
        <taxon>Pseudomonadati</taxon>
        <taxon>Pseudomonadota</taxon>
        <taxon>Alphaproteobacteria</taxon>
        <taxon>Sphingomonadales</taxon>
        <taxon>Sphingomonadaceae</taxon>
        <taxon>Novosphingobium</taxon>
    </lineage>
</organism>
<dbReference type="PROSITE" id="PS00455">
    <property type="entry name" value="AMP_BINDING"/>
    <property type="match status" value="1"/>
</dbReference>
<dbReference type="InterPro" id="IPR042099">
    <property type="entry name" value="ANL_N_sf"/>
</dbReference>
<dbReference type="SUPFAM" id="SSF56801">
    <property type="entry name" value="Acetyl-CoA synthetase-like"/>
    <property type="match status" value="1"/>
</dbReference>
<keyword evidence="6" id="KW-1185">Reference proteome</keyword>
<dbReference type="Gene3D" id="3.30.300.30">
    <property type="match status" value="1"/>
</dbReference>
<comment type="caution">
    <text evidence="5">The sequence shown here is derived from an EMBL/GenBank/DDBJ whole genome shotgun (WGS) entry which is preliminary data.</text>
</comment>
<dbReference type="InterPro" id="IPR025110">
    <property type="entry name" value="AMP-bd_C"/>
</dbReference>
<dbReference type="Gene3D" id="3.40.50.12780">
    <property type="entry name" value="N-terminal domain of ligase-like"/>
    <property type="match status" value="1"/>
</dbReference>
<feature type="domain" description="AMP-binding enzyme C-terminal" evidence="4">
    <location>
        <begin position="481"/>
        <end position="548"/>
    </location>
</feature>
<evidence type="ECO:0000256" key="1">
    <source>
        <dbReference type="ARBA" id="ARBA00006432"/>
    </source>
</evidence>
<dbReference type="EMBL" id="JALHLG010000013">
    <property type="protein sequence ID" value="MCJ2187327.1"/>
    <property type="molecule type" value="Genomic_DNA"/>
</dbReference>
<accession>A0ABT0BQJ0</accession>